<geneLocation type="mitochondrion" evidence="2"/>
<keyword evidence="1" id="KW-1133">Transmembrane helix</keyword>
<feature type="transmembrane region" description="Helical" evidence="1">
    <location>
        <begin position="138"/>
        <end position="155"/>
    </location>
</feature>
<dbReference type="EMBL" id="MH645682">
    <property type="protein sequence ID" value="AXP32157.1"/>
    <property type="molecule type" value="Genomic_DNA"/>
</dbReference>
<accession>A0A346JF82</accession>
<reference evidence="2" key="2">
    <citation type="submission" date="2018-07" db="EMBL/GenBank/DDBJ databases">
        <title>Mitogenomics of Perumytilus purpuratus (Bivalvia: Mytilidae) and its implications for doubly uniparental inheritance of mitochondria.</title>
        <authorList>
            <person name="Smietanka B."/>
            <person name="Lubosny M."/>
            <person name="Przylucka A."/>
            <person name="Gerard K."/>
            <person name="Burzynski A."/>
        </authorList>
    </citation>
    <scope>NUCLEOTIDE SEQUENCE</scope>
    <source>
        <strain evidence="2">LCP1F</strain>
    </source>
</reference>
<feature type="transmembrane region" description="Helical" evidence="1">
    <location>
        <begin position="60"/>
        <end position="79"/>
    </location>
</feature>
<organism evidence="2">
    <name type="scientific">Perumytilus purpuratus</name>
    <name type="common">Mussel</name>
    <name type="synonym">Brachidontes purpuratus</name>
    <dbReference type="NCBI Taxonomy" id="390823"/>
    <lineage>
        <taxon>Eukaryota</taxon>
        <taxon>Metazoa</taxon>
        <taxon>Spiralia</taxon>
        <taxon>Lophotrochozoa</taxon>
        <taxon>Mollusca</taxon>
        <taxon>Bivalvia</taxon>
        <taxon>Autobranchia</taxon>
        <taxon>Pteriomorphia</taxon>
        <taxon>Mytilida</taxon>
        <taxon>Mytiloidea</taxon>
        <taxon>Mytilidae</taxon>
        <taxon>Brachidontinae</taxon>
        <taxon>Perumytilus</taxon>
    </lineage>
</organism>
<evidence type="ECO:0000313" key="3">
    <source>
        <dbReference type="EMBL" id="AXP84543.1"/>
    </source>
</evidence>
<keyword evidence="1" id="KW-0812">Transmembrane</keyword>
<feature type="transmembrane region" description="Helical" evidence="1">
    <location>
        <begin position="6"/>
        <end position="23"/>
    </location>
</feature>
<proteinExistence type="predicted"/>
<reference evidence="3" key="1">
    <citation type="journal article" date="2018" name="PeerJ">
        <title>Mitogenomics of Perumytilus purpuratus (Bivalvia: Mytilidae) and its implications for doubly uniparental inheritance of mitochondria.</title>
        <authorList>
            <person name="Smietanka B."/>
            <person name="Lubosny M."/>
            <person name="Przylucka A."/>
            <person name="Gerard K."/>
            <person name="Burzynski A."/>
        </authorList>
    </citation>
    <scope>NUCLEOTIDE SEQUENCE</scope>
    <source>
        <strain evidence="3">F-north</strain>
    </source>
</reference>
<dbReference type="AlphaFoldDB" id="A0A346JF82"/>
<keyword evidence="2" id="KW-0496">Mitochondrion</keyword>
<sequence length="408" mass="46742">MLCQMTLGFVVVMMSSIFVYIVLQDDLANFFMNSPLFCLSFGFLVNYPTYPFMGIFVCDYISGLVSFCLVHLISFGLIMKTSCDKTSCFMTSFFLFMCFVSVNMNSSVLFMLFSVSSSSVFLMSSFSLCDKVLLDKVFLSYSLLLVSFFTCLHFMKESSSVWFSFGSIYKSFNTSFIGFISVVCLLSSCFIYPFNSDFYFVVLKNWRSMTLVNAMFILSSYTLIRMSLSYSFCMNSLMFDFFLFLTLIGTMRLCFYCVCVLNLFVNLSMSLIFLGVLSSSFYGIMSAICLIKVFSVLSLAMFFLVSMNKSTMPFLPCASAKKLLLAFIFFFMISIIKSVLYLVFGMISVFKSVPGLLCVLFTFYLFVLILLLLSKMCFLLKAKVSADFRLVMFIYETTLFCLVFWFYN</sequence>
<feature type="transmembrane region" description="Helical" evidence="1">
    <location>
        <begin position="255"/>
        <end position="276"/>
    </location>
</feature>
<evidence type="ECO:0000313" key="2">
    <source>
        <dbReference type="EMBL" id="AXP32157.1"/>
    </source>
</evidence>
<evidence type="ECO:0000256" key="1">
    <source>
        <dbReference type="SAM" id="Phobius"/>
    </source>
</evidence>
<feature type="transmembrane region" description="Helical" evidence="1">
    <location>
        <begin position="353"/>
        <end position="374"/>
    </location>
</feature>
<protein>
    <submittedName>
        <fullName evidence="2">F-ORF</fullName>
    </submittedName>
</protein>
<gene>
    <name evidence="3" type="primary">f-ORF</name>
</gene>
<feature type="transmembrane region" description="Helical" evidence="1">
    <location>
        <begin position="324"/>
        <end position="347"/>
    </location>
</feature>
<feature type="transmembrane region" description="Helical" evidence="1">
    <location>
        <begin position="386"/>
        <end position="407"/>
    </location>
</feature>
<keyword evidence="1" id="KW-0472">Membrane</keyword>
<feature type="transmembrane region" description="Helical" evidence="1">
    <location>
        <begin position="282"/>
        <end position="304"/>
    </location>
</feature>
<feature type="transmembrane region" description="Helical" evidence="1">
    <location>
        <begin position="229"/>
        <end position="248"/>
    </location>
</feature>
<dbReference type="EMBL" id="MH330332">
    <property type="protein sequence ID" value="AXP84543.1"/>
    <property type="molecule type" value="Genomic_DNA"/>
</dbReference>
<feature type="transmembrane region" description="Helical" evidence="1">
    <location>
        <begin position="175"/>
        <end position="194"/>
    </location>
</feature>
<name>A0A346JF82_PERPP</name>